<keyword evidence="2" id="KW-1185">Reference proteome</keyword>
<comment type="caution">
    <text evidence="1">The sequence shown here is derived from an EMBL/GenBank/DDBJ whole genome shotgun (WGS) entry which is preliminary data.</text>
</comment>
<evidence type="ECO:0000313" key="1">
    <source>
        <dbReference type="EMBL" id="GBM48152.1"/>
    </source>
</evidence>
<dbReference type="AlphaFoldDB" id="A0A4Y2G2V3"/>
<gene>
    <name evidence="1" type="ORF">AVEN_107109_1</name>
</gene>
<proteinExistence type="predicted"/>
<name>A0A4Y2G2V3_ARAVE</name>
<reference evidence="1 2" key="1">
    <citation type="journal article" date="2019" name="Sci. Rep.">
        <title>Orb-weaving spider Araneus ventricosus genome elucidates the spidroin gene catalogue.</title>
        <authorList>
            <person name="Kono N."/>
            <person name="Nakamura H."/>
            <person name="Ohtoshi R."/>
            <person name="Moran D.A.P."/>
            <person name="Shinohara A."/>
            <person name="Yoshida Y."/>
            <person name="Fujiwara M."/>
            <person name="Mori M."/>
            <person name="Tomita M."/>
            <person name="Arakawa K."/>
        </authorList>
    </citation>
    <scope>NUCLEOTIDE SEQUENCE [LARGE SCALE GENOMIC DNA]</scope>
</reference>
<accession>A0A4Y2G2V3</accession>
<protein>
    <submittedName>
        <fullName evidence="1">Uncharacterized protein</fullName>
    </submittedName>
</protein>
<dbReference type="Proteomes" id="UP000499080">
    <property type="component" value="Unassembled WGS sequence"/>
</dbReference>
<dbReference type="EMBL" id="BGPR01001205">
    <property type="protein sequence ID" value="GBM48152.1"/>
    <property type="molecule type" value="Genomic_DNA"/>
</dbReference>
<evidence type="ECO:0000313" key="2">
    <source>
        <dbReference type="Proteomes" id="UP000499080"/>
    </source>
</evidence>
<organism evidence="1 2">
    <name type="scientific">Araneus ventricosus</name>
    <name type="common">Orbweaver spider</name>
    <name type="synonym">Epeira ventricosa</name>
    <dbReference type="NCBI Taxonomy" id="182803"/>
    <lineage>
        <taxon>Eukaryota</taxon>
        <taxon>Metazoa</taxon>
        <taxon>Ecdysozoa</taxon>
        <taxon>Arthropoda</taxon>
        <taxon>Chelicerata</taxon>
        <taxon>Arachnida</taxon>
        <taxon>Araneae</taxon>
        <taxon>Araneomorphae</taxon>
        <taxon>Entelegynae</taxon>
        <taxon>Araneoidea</taxon>
        <taxon>Araneidae</taxon>
        <taxon>Araneus</taxon>
    </lineage>
</organism>
<sequence>MDLIILNRCRMTKTTPELSAPFLISAPRQRKDVWLPTYNLKSNRPTYMADFQSNRVPNLELSGPFVVSLQSRDLPQRGRSLVLSFGNKSVNALTVCV</sequence>